<feature type="domain" description="Calcineurin-like phosphoesterase" evidence="3">
    <location>
        <begin position="52"/>
        <end position="129"/>
    </location>
</feature>
<keyword evidence="2" id="KW-0378">Hydrolase</keyword>
<accession>A0ABY7NJQ4</accession>
<protein>
    <submittedName>
        <fullName evidence="4">Metallophosphoesterase</fullName>
    </submittedName>
</protein>
<dbReference type="RefSeq" id="WP_270075513.1">
    <property type="nucleotide sequence ID" value="NZ_CP115174.1"/>
</dbReference>
<name>A0ABY7NJQ4_9SPHN</name>
<evidence type="ECO:0000313" key="5">
    <source>
        <dbReference type="Proteomes" id="UP001210865"/>
    </source>
</evidence>
<dbReference type="InterPro" id="IPR029052">
    <property type="entry name" value="Metallo-depent_PP-like"/>
</dbReference>
<keyword evidence="1" id="KW-0479">Metal-binding</keyword>
<dbReference type="InterPro" id="IPR004843">
    <property type="entry name" value="Calcineurin-like_PHP"/>
</dbReference>
<dbReference type="Gene3D" id="3.60.21.10">
    <property type="match status" value="1"/>
</dbReference>
<sequence length="278" mass="29271">MKRLFVACMATILLLAAGIVIWGHLNSRQAPLVHRARIALPNWPQGAAPVQVLLMSDIHLGNWSMDVSRLNRIVDAANALHPDLVLIAGDFLAGYDNSPERAGRLVLPLSRLHAPLGVIAAIGNHDRSGDPAVVPQALTRAGLTVLLDQAVRRGPLAIGGAVNGYDAAHLVATAEQLRLVGGAPVLIAHEPDDAAKRPLDMPLMLVGHTHCGQVVLPLIGPLTPGIVKDQRYMCGAVRDAPGMTIVTGGLGTSDAPFRFGAAPDMWLLTLGPSLAKRS</sequence>
<keyword evidence="5" id="KW-1185">Reference proteome</keyword>
<dbReference type="PANTHER" id="PTHR31302">
    <property type="entry name" value="TRANSMEMBRANE PROTEIN WITH METALLOPHOSPHOESTERASE DOMAIN-RELATED"/>
    <property type="match status" value="1"/>
</dbReference>
<dbReference type="EMBL" id="CP115174">
    <property type="protein sequence ID" value="WBO20863.1"/>
    <property type="molecule type" value="Genomic_DNA"/>
</dbReference>
<reference evidence="4 5" key="1">
    <citation type="submission" date="2022-12" db="EMBL/GenBank/DDBJ databases">
        <title>Sphingomonas abieness sp. nov., an endophytic bacterium isolated from Abies koreana.</title>
        <authorList>
            <person name="Jiang L."/>
            <person name="Lee J."/>
        </authorList>
    </citation>
    <scope>NUCLEOTIDE SEQUENCE [LARGE SCALE GENOMIC DNA]</scope>
    <source>
        <strain evidence="5">PAMB 00755</strain>
    </source>
</reference>
<dbReference type="Pfam" id="PF00149">
    <property type="entry name" value="Metallophos"/>
    <property type="match status" value="1"/>
</dbReference>
<evidence type="ECO:0000313" key="4">
    <source>
        <dbReference type="EMBL" id="WBO20863.1"/>
    </source>
</evidence>
<dbReference type="InterPro" id="IPR051158">
    <property type="entry name" value="Metallophosphoesterase_sf"/>
</dbReference>
<dbReference type="Proteomes" id="UP001210865">
    <property type="component" value="Chromosome"/>
</dbReference>
<gene>
    <name evidence="4" type="ORF">PBT88_11630</name>
</gene>
<dbReference type="PANTHER" id="PTHR31302:SF31">
    <property type="entry name" value="PHOSPHODIESTERASE YAEI"/>
    <property type="match status" value="1"/>
</dbReference>
<evidence type="ECO:0000256" key="2">
    <source>
        <dbReference type="ARBA" id="ARBA00022801"/>
    </source>
</evidence>
<dbReference type="SUPFAM" id="SSF56300">
    <property type="entry name" value="Metallo-dependent phosphatases"/>
    <property type="match status" value="1"/>
</dbReference>
<evidence type="ECO:0000259" key="3">
    <source>
        <dbReference type="Pfam" id="PF00149"/>
    </source>
</evidence>
<organism evidence="4 5">
    <name type="scientific">Sphingomonas abietis</name>
    <dbReference type="NCBI Taxonomy" id="3012344"/>
    <lineage>
        <taxon>Bacteria</taxon>
        <taxon>Pseudomonadati</taxon>
        <taxon>Pseudomonadota</taxon>
        <taxon>Alphaproteobacteria</taxon>
        <taxon>Sphingomonadales</taxon>
        <taxon>Sphingomonadaceae</taxon>
        <taxon>Sphingomonas</taxon>
    </lineage>
</organism>
<evidence type="ECO:0000256" key="1">
    <source>
        <dbReference type="ARBA" id="ARBA00022723"/>
    </source>
</evidence>
<proteinExistence type="predicted"/>